<evidence type="ECO:0008006" key="3">
    <source>
        <dbReference type="Google" id="ProtNLM"/>
    </source>
</evidence>
<reference evidence="1 2" key="1">
    <citation type="submission" date="2020-08" db="EMBL/GenBank/DDBJ databases">
        <title>Studying the diversity of plant-associated saprophytic bacteria and their role in host health and plant-pathogen interactions.</title>
        <authorList>
            <person name="Potnis N."/>
        </authorList>
    </citation>
    <scope>NUCLEOTIDE SEQUENCE [LARGE SCALE GENOMIC DNA]</scope>
    <source>
        <strain evidence="1 2">F16</strain>
    </source>
</reference>
<comment type="caution">
    <text evidence="1">The sequence shown here is derived from an EMBL/GenBank/DDBJ whole genome shotgun (WGS) entry which is preliminary data.</text>
</comment>
<evidence type="ECO:0000313" key="1">
    <source>
        <dbReference type="EMBL" id="MBB4593883.1"/>
    </source>
</evidence>
<dbReference type="EMBL" id="JACHNS010000004">
    <property type="protein sequence ID" value="MBB4593883.1"/>
    <property type="molecule type" value="Genomic_DNA"/>
</dbReference>
<protein>
    <recommendedName>
        <fullName evidence="3">Dehydrogenase</fullName>
    </recommendedName>
</protein>
<dbReference type="Proteomes" id="UP000554726">
    <property type="component" value="Unassembled WGS sequence"/>
</dbReference>
<accession>A0ABR6JNA6</accession>
<evidence type="ECO:0000313" key="2">
    <source>
        <dbReference type="Proteomes" id="UP000554726"/>
    </source>
</evidence>
<sequence length="281" mass="29851">MSALGAESLPLAKVLEAHYDALAILSEAGEPAPPAGTLWAVWAAGGPDDTVTYDHRLGALSGTKPWCSADDVVTHALVTVTDGDKRPLAAVDLGAGSFELDAGQWHGPGMVGIPTGIGHFASAPARLVADADFYLQRPGFWHGGAGIAACWYGAATAIAEQVRRSSRIVGNPFAAVHVAVIDEQLHVARLALCELAAQIDDAPGTDHRYAVTRLRCLMDRVCRDVLERAALTLGPVSLCCDAEHAQRCADLAAFIRQCHAEKDEQWLGERLHACEHTPWAL</sequence>
<gene>
    <name evidence="1" type="ORF">FHR60_002567</name>
</gene>
<proteinExistence type="predicted"/>
<name>A0ABR6JNA6_9XANT</name>
<organism evidence="1 2">
    <name type="scientific">Xanthomonas cannabis</name>
    <dbReference type="NCBI Taxonomy" id="1885674"/>
    <lineage>
        <taxon>Bacteria</taxon>
        <taxon>Pseudomonadati</taxon>
        <taxon>Pseudomonadota</taxon>
        <taxon>Gammaproteobacteria</taxon>
        <taxon>Lysobacterales</taxon>
        <taxon>Lysobacteraceae</taxon>
        <taxon>Xanthomonas</taxon>
    </lineage>
</organism>
<keyword evidence="2" id="KW-1185">Reference proteome</keyword>